<gene>
    <name evidence="4" type="ORF">PANT1444_LOCUS16635</name>
</gene>
<organism evidence="4">
    <name type="scientific">Phaeocystis antarctica</name>
    <dbReference type="NCBI Taxonomy" id="33657"/>
    <lineage>
        <taxon>Eukaryota</taxon>
        <taxon>Haptista</taxon>
        <taxon>Haptophyta</taxon>
        <taxon>Prymnesiophyceae</taxon>
        <taxon>Phaeocystales</taxon>
        <taxon>Phaeocystaceae</taxon>
        <taxon>Phaeocystis</taxon>
    </lineage>
</organism>
<evidence type="ECO:0000313" key="4">
    <source>
        <dbReference type="EMBL" id="CAD8502394.1"/>
    </source>
</evidence>
<dbReference type="GO" id="GO:0006508">
    <property type="term" value="P:proteolysis"/>
    <property type="evidence" value="ECO:0007669"/>
    <property type="project" value="InterPro"/>
</dbReference>
<dbReference type="GO" id="GO:0004176">
    <property type="term" value="F:ATP-dependent peptidase activity"/>
    <property type="evidence" value="ECO:0007669"/>
    <property type="project" value="InterPro"/>
</dbReference>
<dbReference type="PANTHER" id="PTHR33471">
    <property type="entry name" value="ATP-DEPENDENT ZINC METALLOPROTEASE-RELATED"/>
    <property type="match status" value="1"/>
</dbReference>
<feature type="compositionally biased region" description="Basic and acidic residues" evidence="1">
    <location>
        <begin position="348"/>
        <end position="365"/>
    </location>
</feature>
<dbReference type="AlphaFoldDB" id="A0A7S0F3W1"/>
<evidence type="ECO:0000256" key="3">
    <source>
        <dbReference type="SAM" id="SignalP"/>
    </source>
</evidence>
<keyword evidence="2" id="KW-0472">Membrane</keyword>
<feature type="transmembrane region" description="Helical" evidence="2">
    <location>
        <begin position="135"/>
        <end position="159"/>
    </location>
</feature>
<evidence type="ECO:0000256" key="2">
    <source>
        <dbReference type="SAM" id="Phobius"/>
    </source>
</evidence>
<dbReference type="GO" id="GO:0004222">
    <property type="term" value="F:metalloendopeptidase activity"/>
    <property type="evidence" value="ECO:0007669"/>
    <property type="project" value="InterPro"/>
</dbReference>
<name>A0A7S0F3W1_9EUKA</name>
<feature type="region of interest" description="Disordered" evidence="1">
    <location>
        <begin position="325"/>
        <end position="365"/>
    </location>
</feature>
<dbReference type="PANTHER" id="PTHR33471:SF7">
    <property type="entry name" value="ATP-DEPENDENT ZINC METALLOPROTEASE-RELATED"/>
    <property type="match status" value="1"/>
</dbReference>
<dbReference type="SUPFAM" id="SSF140990">
    <property type="entry name" value="FtsH protease domain-like"/>
    <property type="match status" value="1"/>
</dbReference>
<keyword evidence="2" id="KW-0812">Transmembrane</keyword>
<keyword evidence="2" id="KW-1133">Transmembrane helix</keyword>
<dbReference type="GO" id="GO:0005524">
    <property type="term" value="F:ATP binding"/>
    <property type="evidence" value="ECO:0007669"/>
    <property type="project" value="InterPro"/>
</dbReference>
<feature type="signal peptide" evidence="3">
    <location>
        <begin position="1"/>
        <end position="15"/>
    </location>
</feature>
<protein>
    <recommendedName>
        <fullName evidence="5">Peptidase M41 domain-containing protein</fullName>
    </recommendedName>
</protein>
<keyword evidence="3" id="KW-0732">Signal</keyword>
<proteinExistence type="predicted"/>
<dbReference type="InterPro" id="IPR037219">
    <property type="entry name" value="Peptidase_M41-like"/>
</dbReference>
<reference evidence="4" key="1">
    <citation type="submission" date="2021-01" db="EMBL/GenBank/DDBJ databases">
        <authorList>
            <person name="Corre E."/>
            <person name="Pelletier E."/>
            <person name="Niang G."/>
            <person name="Scheremetjew M."/>
            <person name="Finn R."/>
            <person name="Kale V."/>
            <person name="Holt S."/>
            <person name="Cochrane G."/>
            <person name="Meng A."/>
            <person name="Brown T."/>
            <person name="Cohen L."/>
        </authorList>
    </citation>
    <scope>NUCLEOTIDE SEQUENCE</scope>
    <source>
        <strain evidence="4">CCMP1374</strain>
    </source>
</reference>
<feature type="chain" id="PRO_5030867826" description="Peptidase M41 domain-containing protein" evidence="3">
    <location>
        <begin position="16"/>
        <end position="365"/>
    </location>
</feature>
<evidence type="ECO:0000256" key="1">
    <source>
        <dbReference type="SAM" id="MobiDB-lite"/>
    </source>
</evidence>
<dbReference type="EMBL" id="HBEP01029392">
    <property type="protein sequence ID" value="CAD8502394.1"/>
    <property type="molecule type" value="Transcribed_RNA"/>
</dbReference>
<dbReference type="Gene3D" id="1.20.58.760">
    <property type="entry name" value="Peptidase M41"/>
    <property type="match status" value="1"/>
</dbReference>
<sequence>MLALLPVTLSFAASGSRVGLSAPSRLGASTMAATFSDVQGTKDRASNLAIMDELKESGDASLWNTMRLAPRAVSLRELSQLTKIDEKALQPGEEFSLEDIQDTFIKVILGCSVASIGWAVGSDALGLDAGLRFTFTYLLAGIPIGILAIGSVAPGILFLPIEAYRAATANEEEKKTRGLRVCKHEASHLLCSYVLGLPIAEVSVTDPKGPRVVVYDEEAMQQPGQLIPAEQINNLAIVAMSGLMAEADFYGKALGAGEDLKVLNNVLLRCTPSLPAEKQQDVTRYAALMAWTIIKKHERAFDAITAALEKGSSLAECMQAAEDAEKGQAEATKVGAAKKAETQLNETPQEKAARERAEDAARGKF</sequence>
<accession>A0A7S0F3W1</accession>
<evidence type="ECO:0008006" key="5">
    <source>
        <dbReference type="Google" id="ProtNLM"/>
    </source>
</evidence>